<proteinExistence type="inferred from homology"/>
<keyword evidence="5" id="KW-0479">Metal-binding</keyword>
<organism evidence="10">
    <name type="scientific">Chrysotila carterae</name>
    <name type="common">Marine alga</name>
    <name type="synonym">Syracosphaera carterae</name>
    <dbReference type="NCBI Taxonomy" id="13221"/>
    <lineage>
        <taxon>Eukaryota</taxon>
        <taxon>Haptista</taxon>
        <taxon>Haptophyta</taxon>
        <taxon>Prymnesiophyceae</taxon>
        <taxon>Isochrysidales</taxon>
        <taxon>Isochrysidaceae</taxon>
        <taxon>Chrysotila</taxon>
    </lineage>
</organism>
<gene>
    <name evidence="10" type="ORF">PCAR00345_LOCUS11777</name>
</gene>
<accession>A0A7S4B9W5</accession>
<dbReference type="GO" id="GO:0005524">
    <property type="term" value="F:ATP binding"/>
    <property type="evidence" value="ECO:0007669"/>
    <property type="project" value="UniProtKB-KW"/>
</dbReference>
<keyword evidence="7" id="KW-0067">ATP-binding</keyword>
<dbReference type="GO" id="GO:0005739">
    <property type="term" value="C:mitochondrion"/>
    <property type="evidence" value="ECO:0007669"/>
    <property type="project" value="TreeGrafter"/>
</dbReference>
<evidence type="ECO:0000256" key="5">
    <source>
        <dbReference type="ARBA" id="ARBA00022723"/>
    </source>
</evidence>
<name>A0A7S4B9W5_CHRCT</name>
<evidence type="ECO:0000256" key="2">
    <source>
        <dbReference type="ARBA" id="ARBA00009747"/>
    </source>
</evidence>
<evidence type="ECO:0000256" key="6">
    <source>
        <dbReference type="ARBA" id="ARBA00022741"/>
    </source>
</evidence>
<dbReference type="GO" id="GO:0046872">
    <property type="term" value="F:metal ion binding"/>
    <property type="evidence" value="ECO:0007669"/>
    <property type="project" value="UniProtKB-KW"/>
</dbReference>
<dbReference type="PANTHER" id="PTHR32057">
    <property type="entry name" value="PROTEIN ADENYLYLTRANSFERASE SELO, MITOCHONDRIAL"/>
    <property type="match status" value="1"/>
</dbReference>
<protein>
    <recommendedName>
        <fullName evidence="9">Selenoprotein O</fullName>
    </recommendedName>
</protein>
<comment type="cofactor">
    <cofactor evidence="1">
        <name>Mg(2+)</name>
        <dbReference type="ChEBI" id="CHEBI:18420"/>
    </cofactor>
</comment>
<reference evidence="10" key="1">
    <citation type="submission" date="2021-01" db="EMBL/GenBank/DDBJ databases">
        <authorList>
            <person name="Corre E."/>
            <person name="Pelletier E."/>
            <person name="Niang G."/>
            <person name="Scheremetjew M."/>
            <person name="Finn R."/>
            <person name="Kale V."/>
            <person name="Holt S."/>
            <person name="Cochrane G."/>
            <person name="Meng A."/>
            <person name="Brown T."/>
            <person name="Cohen L."/>
        </authorList>
    </citation>
    <scope>NUCLEOTIDE SEQUENCE</scope>
    <source>
        <strain evidence="10">CCMP645</strain>
    </source>
</reference>
<evidence type="ECO:0000256" key="3">
    <source>
        <dbReference type="ARBA" id="ARBA00022679"/>
    </source>
</evidence>
<keyword evidence="4" id="KW-0548">Nucleotidyltransferase</keyword>
<evidence type="ECO:0000256" key="8">
    <source>
        <dbReference type="ARBA" id="ARBA00022842"/>
    </source>
</evidence>
<dbReference type="GO" id="GO:0070733">
    <property type="term" value="F:AMPylase activity"/>
    <property type="evidence" value="ECO:0007669"/>
    <property type="project" value="TreeGrafter"/>
</dbReference>
<dbReference type="AlphaFoldDB" id="A0A7S4B9W5"/>
<evidence type="ECO:0000256" key="9">
    <source>
        <dbReference type="ARBA" id="ARBA00031547"/>
    </source>
</evidence>
<keyword evidence="6" id="KW-0547">Nucleotide-binding</keyword>
<evidence type="ECO:0000256" key="4">
    <source>
        <dbReference type="ARBA" id="ARBA00022695"/>
    </source>
</evidence>
<evidence type="ECO:0000256" key="1">
    <source>
        <dbReference type="ARBA" id="ARBA00001946"/>
    </source>
</evidence>
<dbReference type="PANTHER" id="PTHR32057:SF14">
    <property type="entry name" value="PROTEIN ADENYLYLTRANSFERASE SELO, MITOCHONDRIAL"/>
    <property type="match status" value="1"/>
</dbReference>
<dbReference type="EMBL" id="HBIZ01018820">
    <property type="protein sequence ID" value="CAE0759183.1"/>
    <property type="molecule type" value="Transcribed_RNA"/>
</dbReference>
<evidence type="ECO:0000313" key="10">
    <source>
        <dbReference type="EMBL" id="CAE0759183.1"/>
    </source>
</evidence>
<dbReference type="Pfam" id="PF02696">
    <property type="entry name" value="SelO"/>
    <property type="match status" value="1"/>
</dbReference>
<evidence type="ECO:0000256" key="7">
    <source>
        <dbReference type="ARBA" id="ARBA00022840"/>
    </source>
</evidence>
<comment type="similarity">
    <text evidence="2">Belongs to the SELO family.</text>
</comment>
<sequence>MNSDNCLLSGRTMDYGPFGFVEEYEALWSPFTSDMERKFGFERQPVAAQVNVLTFAQSLVPLIDGEEGGDEALAEMQKIVKDEYKEIVEAKLGEMRRAKLGIHEWDEQAKSELWPKLQSLMQRSKVDYTILFRQLSSMTKHELSMGFDNLFSRLDPAFYCAETQRELASEWRSWFELYSQRVLSDTRDDETRRDEMRKTSPKYIPREWMLVGAYEAAERGDYGKIEELALIFETPFDEHPEFESKYYCRTPEEFRKKAGVSFFS</sequence>
<keyword evidence="8" id="KW-0460">Magnesium</keyword>
<dbReference type="InterPro" id="IPR003846">
    <property type="entry name" value="SelO"/>
</dbReference>
<keyword evidence="3" id="KW-0808">Transferase</keyword>